<dbReference type="NCBIfam" id="NF001097">
    <property type="entry name" value="PRK00129.1"/>
    <property type="match status" value="1"/>
</dbReference>
<comment type="similarity">
    <text evidence="3">Belongs to the UPRTase family.</text>
</comment>
<evidence type="ECO:0000256" key="8">
    <source>
        <dbReference type="ARBA" id="ARBA00022741"/>
    </source>
</evidence>
<reference evidence="16" key="2">
    <citation type="submission" date="2021-04" db="EMBL/GenBank/DDBJ databases">
        <authorList>
            <person name="Zhang T."/>
            <person name="Zhang Y."/>
            <person name="Lu D."/>
            <person name="Zuo D."/>
            <person name="Du Z."/>
        </authorList>
    </citation>
    <scope>NUCLEOTIDE SEQUENCE</scope>
    <source>
        <strain evidence="16">JR1</strain>
    </source>
</reference>
<keyword evidence="6 16" id="KW-0328">Glycosyltransferase</keyword>
<name>A0A941F1K2_9BACT</name>
<dbReference type="PANTHER" id="PTHR11608">
    <property type="entry name" value="BIFUNCTIONAL PROTEIN PYRR"/>
    <property type="match status" value="1"/>
</dbReference>
<comment type="caution">
    <text evidence="16">The sequence shown here is derived from an EMBL/GenBank/DDBJ whole genome shotgun (WGS) entry which is preliminary data.</text>
</comment>
<dbReference type="SUPFAM" id="SSF53271">
    <property type="entry name" value="PRTase-like"/>
    <property type="match status" value="1"/>
</dbReference>
<comment type="catalytic activity">
    <reaction evidence="11">
        <text>UMP + diphosphate = 5-phospho-alpha-D-ribose 1-diphosphate + uracil</text>
        <dbReference type="Rhea" id="RHEA:13017"/>
        <dbReference type="ChEBI" id="CHEBI:17568"/>
        <dbReference type="ChEBI" id="CHEBI:33019"/>
        <dbReference type="ChEBI" id="CHEBI:57865"/>
        <dbReference type="ChEBI" id="CHEBI:58017"/>
        <dbReference type="EC" id="2.4.2.9"/>
    </reaction>
</comment>
<evidence type="ECO:0000256" key="1">
    <source>
        <dbReference type="ARBA" id="ARBA00001946"/>
    </source>
</evidence>
<keyword evidence="17" id="KW-1185">Reference proteome</keyword>
<dbReference type="EC" id="2.4.2.9" evidence="4"/>
<dbReference type="GO" id="GO:0005525">
    <property type="term" value="F:GTP binding"/>
    <property type="evidence" value="ECO:0007669"/>
    <property type="project" value="UniProtKB-KW"/>
</dbReference>
<accession>A0A941F1K2</accession>
<evidence type="ECO:0000256" key="11">
    <source>
        <dbReference type="ARBA" id="ARBA00052919"/>
    </source>
</evidence>
<evidence type="ECO:0000256" key="9">
    <source>
        <dbReference type="ARBA" id="ARBA00023134"/>
    </source>
</evidence>
<protein>
    <recommendedName>
        <fullName evidence="13">Uracil phosphoribosyltransferase</fullName>
        <ecNumber evidence="4">2.4.2.9</ecNumber>
    </recommendedName>
    <alternativeName>
        <fullName evidence="10">UMP pyrophosphorylase</fullName>
    </alternativeName>
    <alternativeName>
        <fullName evidence="14">UPRTase</fullName>
    </alternativeName>
</protein>
<dbReference type="FunFam" id="3.40.50.2020:FF:000023">
    <property type="entry name" value="Probable uracil phosphoribosyltransferase"/>
    <property type="match status" value="1"/>
</dbReference>
<keyword evidence="9" id="KW-0342">GTP-binding</keyword>
<dbReference type="CDD" id="cd06223">
    <property type="entry name" value="PRTases_typeI"/>
    <property type="match status" value="1"/>
</dbReference>
<comment type="function">
    <text evidence="12">Catalyzes the conversion of uracil and 5-phospho-alpha-D-ribose 1-diphosphate (PRPP) to UMP and diphosphate.</text>
</comment>
<feature type="domain" description="Phosphoribosyltransferase" evidence="15">
    <location>
        <begin position="14"/>
        <end position="214"/>
    </location>
</feature>
<organism evidence="16 17">
    <name type="scientific">Carboxylicivirga sediminis</name>
    <dbReference type="NCBI Taxonomy" id="2006564"/>
    <lineage>
        <taxon>Bacteria</taxon>
        <taxon>Pseudomonadati</taxon>
        <taxon>Bacteroidota</taxon>
        <taxon>Bacteroidia</taxon>
        <taxon>Marinilabiliales</taxon>
        <taxon>Marinilabiliaceae</taxon>
        <taxon>Carboxylicivirga</taxon>
    </lineage>
</organism>
<reference evidence="16" key="1">
    <citation type="journal article" date="2018" name="Int. J. Syst. Evol. Microbiol.">
        <title>Carboxylicivirga sediminis sp. nov., isolated from coastal sediment.</title>
        <authorList>
            <person name="Wang F.Q."/>
            <person name="Ren L.H."/>
            <person name="Zou R.J."/>
            <person name="Sun Y.Z."/>
            <person name="Liu X.J."/>
            <person name="Jiang F."/>
            <person name="Liu L.J."/>
        </authorList>
    </citation>
    <scope>NUCLEOTIDE SEQUENCE</scope>
    <source>
        <strain evidence="16">JR1</strain>
    </source>
</reference>
<evidence type="ECO:0000256" key="13">
    <source>
        <dbReference type="ARBA" id="ARBA00072146"/>
    </source>
</evidence>
<proteinExistence type="inferred from homology"/>
<evidence type="ECO:0000313" key="16">
    <source>
        <dbReference type="EMBL" id="MBR8535061.1"/>
    </source>
</evidence>
<evidence type="ECO:0000256" key="10">
    <source>
        <dbReference type="ARBA" id="ARBA00031082"/>
    </source>
</evidence>
<dbReference type="PANTHER" id="PTHR11608:SF0">
    <property type="entry name" value="BIFUNCTIONAL PROTEIN PYRR"/>
    <property type="match status" value="1"/>
</dbReference>
<evidence type="ECO:0000256" key="14">
    <source>
        <dbReference type="ARBA" id="ARBA00079807"/>
    </source>
</evidence>
<keyword evidence="8" id="KW-0547">Nucleotide-binding</keyword>
<evidence type="ECO:0000313" key="17">
    <source>
        <dbReference type="Proteomes" id="UP000679220"/>
    </source>
</evidence>
<dbReference type="InterPro" id="IPR050137">
    <property type="entry name" value="PyrR_bifunctional"/>
</dbReference>
<dbReference type="Pfam" id="PF14681">
    <property type="entry name" value="UPRTase"/>
    <property type="match status" value="1"/>
</dbReference>
<dbReference type="EMBL" id="JAGTAR010000006">
    <property type="protein sequence ID" value="MBR8535061.1"/>
    <property type="molecule type" value="Genomic_DNA"/>
</dbReference>
<dbReference type="InterPro" id="IPR000836">
    <property type="entry name" value="PRTase_dom"/>
</dbReference>
<evidence type="ECO:0000256" key="2">
    <source>
        <dbReference type="ARBA" id="ARBA00005180"/>
    </source>
</evidence>
<evidence type="ECO:0000256" key="12">
    <source>
        <dbReference type="ARBA" id="ARBA00056901"/>
    </source>
</evidence>
<dbReference type="Proteomes" id="UP000679220">
    <property type="component" value="Unassembled WGS sequence"/>
</dbReference>
<dbReference type="InterPro" id="IPR029057">
    <property type="entry name" value="PRTase-like"/>
</dbReference>
<evidence type="ECO:0000259" key="15">
    <source>
        <dbReference type="Pfam" id="PF14681"/>
    </source>
</evidence>
<comment type="cofactor">
    <cofactor evidence="1">
        <name>Mg(2+)</name>
        <dbReference type="ChEBI" id="CHEBI:18420"/>
    </cofactor>
</comment>
<dbReference type="AlphaFoldDB" id="A0A941F1K2"/>
<evidence type="ECO:0000256" key="7">
    <source>
        <dbReference type="ARBA" id="ARBA00022679"/>
    </source>
</evidence>
<evidence type="ECO:0000256" key="4">
    <source>
        <dbReference type="ARBA" id="ARBA00011894"/>
    </source>
</evidence>
<sequence length="217" mass="24280">MQTIIFNQQQSIFNRFIAEIRDTSIQTDPMRFRRNIERMGEIMAYEISKEFPHAAKDVTTPLGVASETVMTEEPVIASILRAGLPLHQGLLNYFDRAENAFVSAYRKYNEKGDFDIHIEYISSPSLNDKIVLLSDPMLATGTSIELAYKALLHKGKPKHVHIVSLIASEAGVQYVQNMFKDEPVTLWLGAVDEELNSKSYIVPGIGDAGDLAYGSKI</sequence>
<dbReference type="GO" id="GO:0004845">
    <property type="term" value="F:uracil phosphoribosyltransferase activity"/>
    <property type="evidence" value="ECO:0007669"/>
    <property type="project" value="UniProtKB-EC"/>
</dbReference>
<evidence type="ECO:0000256" key="5">
    <source>
        <dbReference type="ARBA" id="ARBA00022533"/>
    </source>
</evidence>
<comment type="pathway">
    <text evidence="2">Pyrimidine metabolism; UMP biosynthesis via salvage pathway; UMP from uracil: step 1/1.</text>
</comment>
<evidence type="ECO:0000256" key="3">
    <source>
        <dbReference type="ARBA" id="ARBA00009516"/>
    </source>
</evidence>
<gene>
    <name evidence="16" type="primary">upp</name>
    <name evidence="16" type="ORF">KDU71_05785</name>
</gene>
<dbReference type="Gene3D" id="3.40.50.2020">
    <property type="match status" value="1"/>
</dbReference>
<evidence type="ECO:0000256" key="6">
    <source>
        <dbReference type="ARBA" id="ARBA00022676"/>
    </source>
</evidence>
<keyword evidence="5" id="KW-0021">Allosteric enzyme</keyword>
<keyword evidence="7 16" id="KW-0808">Transferase</keyword>
<dbReference type="RefSeq" id="WP_212188966.1">
    <property type="nucleotide sequence ID" value="NZ_JAGTAR010000006.1"/>
</dbReference>